<dbReference type="NCBIfam" id="TIGR01056">
    <property type="entry name" value="topB"/>
    <property type="match status" value="1"/>
</dbReference>
<dbReference type="GO" id="GO:0043597">
    <property type="term" value="C:cytoplasmic replication fork"/>
    <property type="evidence" value="ECO:0007669"/>
    <property type="project" value="TreeGrafter"/>
</dbReference>
<evidence type="ECO:0000259" key="13">
    <source>
        <dbReference type="PROSITE" id="PS50880"/>
    </source>
</evidence>
<evidence type="ECO:0000256" key="12">
    <source>
        <dbReference type="ARBA" id="ARBA00032877"/>
    </source>
</evidence>
<keyword evidence="8 15" id="KW-0413">Isomerase</keyword>
<dbReference type="Pfam" id="PF01751">
    <property type="entry name" value="Toprim"/>
    <property type="match status" value="1"/>
</dbReference>
<dbReference type="Gene3D" id="2.70.20.10">
    <property type="entry name" value="Topoisomerase I, domain 3"/>
    <property type="match status" value="1"/>
</dbReference>
<dbReference type="InterPro" id="IPR013826">
    <property type="entry name" value="Topo_IA_cen_sub3"/>
</dbReference>
<evidence type="ECO:0000256" key="2">
    <source>
        <dbReference type="ARBA" id="ARBA00009446"/>
    </source>
</evidence>
<dbReference type="InterPro" id="IPR006171">
    <property type="entry name" value="TOPRIM_dom"/>
</dbReference>
<dbReference type="PANTHER" id="PTHR11390">
    <property type="entry name" value="PROKARYOTIC DNA TOPOISOMERASE"/>
    <property type="match status" value="1"/>
</dbReference>
<dbReference type="RefSeq" id="WP_055259495.1">
    <property type="nucleotide sequence ID" value="NZ_CYXT01000023.1"/>
</dbReference>
<dbReference type="EMBL" id="CYXT01000023">
    <property type="protein sequence ID" value="CUN10997.1"/>
    <property type="molecule type" value="Genomic_DNA"/>
</dbReference>
<protein>
    <recommendedName>
        <fullName evidence="3">DNA topoisomerase</fullName>
        <ecNumber evidence="3">5.6.2.1</ecNumber>
    </recommendedName>
    <alternativeName>
        <fullName evidence="12">Omega-protein</fullName>
    </alternativeName>
    <alternativeName>
        <fullName evidence="11">Relaxing enzyme</fullName>
    </alternativeName>
    <alternativeName>
        <fullName evidence="9">Swivelase</fullName>
    </alternativeName>
    <alternativeName>
        <fullName evidence="10">Untwisting enzyme</fullName>
    </alternativeName>
</protein>
<dbReference type="InterPro" id="IPR013497">
    <property type="entry name" value="Topo_IA_cen"/>
</dbReference>
<dbReference type="GO" id="GO:0006310">
    <property type="term" value="P:DNA recombination"/>
    <property type="evidence" value="ECO:0007669"/>
    <property type="project" value="TreeGrafter"/>
</dbReference>
<evidence type="ECO:0000256" key="7">
    <source>
        <dbReference type="ARBA" id="ARBA00023125"/>
    </source>
</evidence>
<evidence type="ECO:0000256" key="10">
    <source>
        <dbReference type="ARBA" id="ARBA00031985"/>
    </source>
</evidence>
<dbReference type="InterPro" id="IPR023405">
    <property type="entry name" value="Topo_IA_core_domain"/>
</dbReference>
<dbReference type="SMART" id="SM00436">
    <property type="entry name" value="TOP1Bc"/>
    <property type="match status" value="1"/>
</dbReference>
<dbReference type="SMART" id="SM00437">
    <property type="entry name" value="TOP1Ac"/>
    <property type="match status" value="1"/>
</dbReference>
<dbReference type="InterPro" id="IPR003602">
    <property type="entry name" value="Topo_IA_DNA-bd_dom"/>
</dbReference>
<dbReference type="InterPro" id="IPR023406">
    <property type="entry name" value="Topo_IA_AS"/>
</dbReference>
<evidence type="ECO:0000256" key="8">
    <source>
        <dbReference type="ARBA" id="ARBA00023235"/>
    </source>
</evidence>
<dbReference type="GO" id="GO:0003917">
    <property type="term" value="F:DNA topoisomerase type I (single strand cut, ATP-independent) activity"/>
    <property type="evidence" value="ECO:0007669"/>
    <property type="project" value="UniProtKB-EC"/>
</dbReference>
<sequence length="706" mass="80693">MILCTCEKPSVAKDIAKVLGANKYQNGYYEGNGYLVTWAVGHLVTLCYPEDYDEDLKKWSFDTLPIIPKQFKTKVMDHVKDQYHIVEKLIQRDDIEYIVNCGDAGREGEYIQRLIYQQAKNHHPVKRLWLSSFTSGEIRKAFQNLLDSSEKDNLYEEAKARAQADWLVGLNLTRLFTLRHGDVIRVGRVQTPTLKLIVDLDNKIDHFKPEPFYEVYADFKEGFQAKWIHEKQSRFTKREDAEKIINKCDGKSGRITKLETKEKSTERPLLYSLDTLQKDANRIYGYGAAEVLDIAQSLYETQKLITYPRTDSNYLSSEMKHLVPGFINIISTIDQYKATSEQLSEQGLTINSRMINDSKISDHHAIIVTENIENHDLAKLSVGEKSILHLIITRMLCAVAKPFRYSETSLEAVVEDETFVSKTKQIIDLGYQQIEVDLLGKTLPKDMELFHVTNGQSVSIDSMNIADKQTTPPKPFTEGTLIDAMKNLKKYIDSDSLKNAVSDRGLGTVATRAGIIEKLLQMKVVEKVKKGKVPYLHATTLGHQIIQLLPDSISSPEMTAEWEAKLSEIESGKIKPEVFMKNIQLYVQKCVSDYGSIDKDNQIASQKKKYPEKEVIGKCPICGAPVYENSKSFYCSDYKNCKFSLWKENNYFKAIGFKLTKAHAKKLLKDQKTLAKNLKSKKGNSYDAWICVEWTTPYPKFTMEFD</sequence>
<evidence type="ECO:0000313" key="16">
    <source>
        <dbReference type="Proteomes" id="UP000095598"/>
    </source>
</evidence>
<organism evidence="15 16">
    <name type="scientific">Anaerostipes hadrus</name>
    <dbReference type="NCBI Taxonomy" id="649756"/>
    <lineage>
        <taxon>Bacteria</taxon>
        <taxon>Bacillati</taxon>
        <taxon>Bacillota</taxon>
        <taxon>Clostridia</taxon>
        <taxon>Lachnospirales</taxon>
        <taxon>Lachnospiraceae</taxon>
        <taxon>Anaerostipes</taxon>
    </lineage>
</organism>
<dbReference type="InterPro" id="IPR003601">
    <property type="entry name" value="Topo_IA_2"/>
</dbReference>
<dbReference type="Gene3D" id="1.10.290.10">
    <property type="entry name" value="Topoisomerase I, domain 4"/>
    <property type="match status" value="1"/>
</dbReference>
<dbReference type="PANTHER" id="PTHR11390:SF21">
    <property type="entry name" value="DNA TOPOISOMERASE 3-ALPHA"/>
    <property type="match status" value="1"/>
</dbReference>
<keyword evidence="6" id="KW-0799">Topoisomerase</keyword>
<dbReference type="Gene3D" id="3.40.50.140">
    <property type="match status" value="1"/>
</dbReference>
<gene>
    <name evidence="15" type="primary">topB_1</name>
    <name evidence="15" type="ORF">ERS852425_02683</name>
</gene>
<evidence type="ECO:0000256" key="4">
    <source>
        <dbReference type="ARBA" id="ARBA00022723"/>
    </source>
</evidence>
<dbReference type="CDD" id="cd00186">
    <property type="entry name" value="TOP1Ac"/>
    <property type="match status" value="1"/>
</dbReference>
<dbReference type="InterPro" id="IPR000380">
    <property type="entry name" value="Topo_IA"/>
</dbReference>
<dbReference type="NCBIfam" id="NF005829">
    <property type="entry name" value="PRK07726.1"/>
    <property type="match status" value="1"/>
</dbReference>
<dbReference type="InterPro" id="IPR013825">
    <property type="entry name" value="Topo_IA_cen_sub2"/>
</dbReference>
<dbReference type="CDD" id="cd03362">
    <property type="entry name" value="TOPRIM_TopoIA_TopoIII"/>
    <property type="match status" value="1"/>
</dbReference>
<dbReference type="InterPro" id="IPR005738">
    <property type="entry name" value="TopoIII"/>
</dbReference>
<evidence type="ECO:0000256" key="9">
    <source>
        <dbReference type="ARBA" id="ARBA00030003"/>
    </source>
</evidence>
<feature type="domain" description="Topo IA-type catalytic" evidence="14">
    <location>
        <begin position="151"/>
        <end position="592"/>
    </location>
</feature>
<keyword evidence="7" id="KW-0238">DNA-binding</keyword>
<dbReference type="PROSITE" id="PS52039">
    <property type="entry name" value="TOPO_IA_2"/>
    <property type="match status" value="1"/>
</dbReference>
<dbReference type="GO" id="GO:0003677">
    <property type="term" value="F:DNA binding"/>
    <property type="evidence" value="ECO:0007669"/>
    <property type="project" value="UniProtKB-KW"/>
</dbReference>
<reference evidence="15 16" key="1">
    <citation type="submission" date="2015-09" db="EMBL/GenBank/DDBJ databases">
        <authorList>
            <consortium name="Pathogen Informatics"/>
        </authorList>
    </citation>
    <scope>NUCLEOTIDE SEQUENCE [LARGE SCALE GENOMIC DNA]</scope>
    <source>
        <strain evidence="15 16">2789STDY5608868</strain>
    </source>
</reference>
<evidence type="ECO:0000256" key="3">
    <source>
        <dbReference type="ARBA" id="ARBA00012891"/>
    </source>
</evidence>
<name>A0A173U9P0_ANAHA</name>
<dbReference type="SMART" id="SM00493">
    <property type="entry name" value="TOPRIM"/>
    <property type="match status" value="1"/>
</dbReference>
<accession>A0A173U9P0</accession>
<keyword evidence="4" id="KW-0479">Metal-binding</keyword>
<dbReference type="Pfam" id="PF01131">
    <property type="entry name" value="Topoisom_bac"/>
    <property type="match status" value="1"/>
</dbReference>
<evidence type="ECO:0000313" key="15">
    <source>
        <dbReference type="EMBL" id="CUN10997.1"/>
    </source>
</evidence>
<comment type="similarity">
    <text evidence="2">Belongs to the type IA topoisomerase family.</text>
</comment>
<dbReference type="Proteomes" id="UP000095598">
    <property type="component" value="Unassembled WGS sequence"/>
</dbReference>
<dbReference type="Gene3D" id="1.10.460.10">
    <property type="entry name" value="Topoisomerase I, domain 2"/>
    <property type="match status" value="1"/>
</dbReference>
<evidence type="ECO:0000256" key="11">
    <source>
        <dbReference type="ARBA" id="ARBA00032235"/>
    </source>
</evidence>
<feature type="domain" description="Toprim" evidence="13">
    <location>
        <begin position="1"/>
        <end position="134"/>
    </location>
</feature>
<dbReference type="PROSITE" id="PS00396">
    <property type="entry name" value="TOPO_IA_1"/>
    <property type="match status" value="1"/>
</dbReference>
<comment type="catalytic activity">
    <reaction evidence="1">
        <text>ATP-independent breakage of single-stranded DNA, followed by passage and rejoining.</text>
        <dbReference type="EC" id="5.6.2.1"/>
    </reaction>
</comment>
<dbReference type="InterPro" id="IPR034144">
    <property type="entry name" value="TOPRIM_TopoIII"/>
</dbReference>
<dbReference type="GO" id="GO:0006265">
    <property type="term" value="P:DNA topological change"/>
    <property type="evidence" value="ECO:0007669"/>
    <property type="project" value="InterPro"/>
</dbReference>
<dbReference type="EC" id="5.6.2.1" evidence="3"/>
<dbReference type="InterPro" id="IPR013824">
    <property type="entry name" value="Topo_IA_cen_sub1"/>
</dbReference>
<dbReference type="GO" id="GO:0006281">
    <property type="term" value="P:DNA repair"/>
    <property type="evidence" value="ECO:0007669"/>
    <property type="project" value="TreeGrafter"/>
</dbReference>
<dbReference type="PROSITE" id="PS50880">
    <property type="entry name" value="TOPRIM"/>
    <property type="match status" value="1"/>
</dbReference>
<dbReference type="AlphaFoldDB" id="A0A173U9P0"/>
<evidence type="ECO:0000259" key="14">
    <source>
        <dbReference type="PROSITE" id="PS52039"/>
    </source>
</evidence>
<dbReference type="GO" id="GO:0046872">
    <property type="term" value="F:metal ion binding"/>
    <property type="evidence" value="ECO:0007669"/>
    <property type="project" value="UniProtKB-KW"/>
</dbReference>
<dbReference type="SUPFAM" id="SSF56712">
    <property type="entry name" value="Prokaryotic type I DNA topoisomerase"/>
    <property type="match status" value="1"/>
</dbReference>
<evidence type="ECO:0000256" key="1">
    <source>
        <dbReference type="ARBA" id="ARBA00000213"/>
    </source>
</evidence>
<evidence type="ECO:0000256" key="6">
    <source>
        <dbReference type="ARBA" id="ARBA00023029"/>
    </source>
</evidence>
<keyword evidence="5" id="KW-0460">Magnesium</keyword>
<proteinExistence type="inferred from homology"/>
<evidence type="ECO:0000256" key="5">
    <source>
        <dbReference type="ARBA" id="ARBA00022842"/>
    </source>
</evidence>
<dbReference type="PRINTS" id="PR00417">
    <property type="entry name" value="PRTPISMRASEI"/>
</dbReference>